<dbReference type="Gene3D" id="1.10.287.950">
    <property type="entry name" value="Methyl-accepting chemotaxis protein"/>
    <property type="match status" value="1"/>
</dbReference>
<dbReference type="InterPro" id="IPR029151">
    <property type="entry name" value="Sensor-like_sf"/>
</dbReference>
<feature type="transmembrane region" description="Helical" evidence="5">
    <location>
        <begin position="288"/>
        <end position="309"/>
    </location>
</feature>
<dbReference type="PANTHER" id="PTHR43531">
    <property type="entry name" value="PROTEIN ICFG"/>
    <property type="match status" value="1"/>
</dbReference>
<evidence type="ECO:0000256" key="5">
    <source>
        <dbReference type="SAM" id="Phobius"/>
    </source>
</evidence>
<evidence type="ECO:0000256" key="1">
    <source>
        <dbReference type="ARBA" id="ARBA00022500"/>
    </source>
</evidence>
<dbReference type="KEGG" id="cob:COB47_2310"/>
<evidence type="ECO:0000256" key="2">
    <source>
        <dbReference type="ARBA" id="ARBA00029447"/>
    </source>
</evidence>
<feature type="transmembrane region" description="Helical" evidence="5">
    <location>
        <begin position="20"/>
        <end position="43"/>
    </location>
</feature>
<feature type="domain" description="HAMP" evidence="7">
    <location>
        <begin position="311"/>
        <end position="365"/>
    </location>
</feature>
<dbReference type="SUPFAM" id="SSF58104">
    <property type="entry name" value="Methyl-accepting chemotaxis protein (MCP) signaling domain"/>
    <property type="match status" value="1"/>
</dbReference>
<dbReference type="PROSITE" id="PS50885">
    <property type="entry name" value="HAMP"/>
    <property type="match status" value="1"/>
</dbReference>
<dbReference type="eggNOG" id="COG5000">
    <property type="taxonomic scope" value="Bacteria"/>
</dbReference>
<comment type="similarity">
    <text evidence="2">Belongs to the methyl-accepting chemotaxis (MCP) protein family.</text>
</comment>
<dbReference type="InterPro" id="IPR051310">
    <property type="entry name" value="MCP_chemotaxis"/>
</dbReference>
<feature type="domain" description="Methyl-accepting transducer" evidence="6">
    <location>
        <begin position="384"/>
        <end position="604"/>
    </location>
</feature>
<dbReference type="eggNOG" id="COG0840">
    <property type="taxonomic scope" value="Bacteria"/>
</dbReference>
<accession>D9THS1</accession>
<dbReference type="InterPro" id="IPR003660">
    <property type="entry name" value="HAMP_dom"/>
</dbReference>
<dbReference type="GO" id="GO:0004888">
    <property type="term" value="F:transmembrane signaling receptor activity"/>
    <property type="evidence" value="ECO:0007669"/>
    <property type="project" value="TreeGrafter"/>
</dbReference>
<dbReference type="RefSeq" id="WP_013291540.1">
    <property type="nucleotide sequence ID" value="NC_014392.1"/>
</dbReference>
<dbReference type="EMBL" id="CP002164">
    <property type="protein sequence ID" value="ADL43546.1"/>
    <property type="molecule type" value="Genomic_DNA"/>
</dbReference>
<evidence type="ECO:0000313" key="8">
    <source>
        <dbReference type="EMBL" id="ADL43546.1"/>
    </source>
</evidence>
<keyword evidence="5" id="KW-0812">Transmembrane</keyword>
<dbReference type="Proteomes" id="UP000000347">
    <property type="component" value="Chromosome"/>
</dbReference>
<dbReference type="SUPFAM" id="SSF103190">
    <property type="entry name" value="Sensory domain-like"/>
    <property type="match status" value="1"/>
</dbReference>
<keyword evidence="9" id="KW-1185">Reference proteome</keyword>
<keyword evidence="3" id="KW-0807">Transducer</keyword>
<dbReference type="HOGENOM" id="CLU_421928_0_0_9"/>
<keyword evidence="5" id="KW-0472">Membrane</keyword>
<protein>
    <submittedName>
        <fullName evidence="8">Methyl-accepting chemotaxis sensory transducer</fullName>
    </submittedName>
</protein>
<evidence type="ECO:0000313" key="9">
    <source>
        <dbReference type="Proteomes" id="UP000000347"/>
    </source>
</evidence>
<feature type="coiled-coil region" evidence="4">
    <location>
        <begin position="579"/>
        <end position="606"/>
    </location>
</feature>
<dbReference type="PANTHER" id="PTHR43531:SF11">
    <property type="entry name" value="METHYL-ACCEPTING CHEMOTAXIS PROTEIN 3"/>
    <property type="match status" value="1"/>
</dbReference>
<keyword evidence="5" id="KW-1133">Transmembrane helix</keyword>
<evidence type="ECO:0000259" key="7">
    <source>
        <dbReference type="PROSITE" id="PS50885"/>
    </source>
</evidence>
<organism evidence="8 9">
    <name type="scientific">Caldicellulosiruptor obsidiansis (strain ATCC BAA-2073 / JCM 16842 / OB47)</name>
    <dbReference type="NCBI Taxonomy" id="608506"/>
    <lineage>
        <taxon>Bacteria</taxon>
        <taxon>Bacillati</taxon>
        <taxon>Bacillota</taxon>
        <taxon>Bacillota incertae sedis</taxon>
        <taxon>Caldicellulosiruptorales</taxon>
        <taxon>Caldicellulosiruptoraceae</taxon>
        <taxon>Caldicellulosiruptor</taxon>
    </lineage>
</organism>
<keyword evidence="4" id="KW-0175">Coiled coil</keyword>
<proteinExistence type="inferred from homology"/>
<dbReference type="AlphaFoldDB" id="D9THS1"/>
<dbReference type="OrthoDB" id="1714057at2"/>
<dbReference type="GO" id="GO:0005886">
    <property type="term" value="C:plasma membrane"/>
    <property type="evidence" value="ECO:0007669"/>
    <property type="project" value="TreeGrafter"/>
</dbReference>
<keyword evidence="1" id="KW-0145">Chemotaxis</keyword>
<gene>
    <name evidence="8" type="ordered locus">COB47_2310</name>
</gene>
<dbReference type="GO" id="GO:0006935">
    <property type="term" value="P:chemotaxis"/>
    <property type="evidence" value="ECO:0007669"/>
    <property type="project" value="UniProtKB-KW"/>
</dbReference>
<sequence>MKFIKESFNRLSKRSLKTRIMSWFIIISLIPIVTFLIFSLSLIQKDAKKEMLTRLESAKKVALQEINRLCKLSQDYSILISSNPQLREAVARKDHLKVVQIISPLASELSIDQIIVTDEKGIVIGRSDVLSNFGEDMKEDFLVKCGLARLKYTSVTSENATVYIKSVSDIVTQMSANNMRVIGTIIVAYKLNEKFVNNLSQLTKMDIAVFSQDFKKTISSSKSQQILDRDKLKTILSGQYEYMLSGTPKGDYHYVLLPIRRSEKMTPAGVLAIISKNLVASNFIKASMLFSVLLLLGTFILVVVVSLFVSNRITKPIMELAESAKKVSKGSFDIQLSVNENTSNEILLLTTEFMKMVKNVNTYATNIEQTLSTTQQYIDKLNKIASDSARTSQITGEQIKEIIALAENQKMVFEQTTHMISELENQIQKMFDIFKMIQNEVSTVYTTTLKEQEAIKMLINQMYSVNSAIKEVEKDLKNAINDFKEIARTSQNISGLAEKIKIIALNASIEAAKRDIPAFEVIASEITRLSQSANELAKRSLESIETGLCAFDKTSRKLENVLGIVKEGVKVAKQSAESLSRIETTNQQIKTKIENVIDKVTSQQEKIFTINNVLKVQTQNVSQYFKTLVSIRDIFQNQKKAVDKLIDQFSDVHQEIVKLASITMGPGKN</sequence>
<dbReference type="InterPro" id="IPR004089">
    <property type="entry name" value="MCPsignal_dom"/>
</dbReference>
<reference evidence="8 9" key="1">
    <citation type="journal article" date="2010" name="J. Bacteriol.">
        <title>Complete genome sequence of the cellulolytic thermophile Caldicellulosiruptor obsidiansis OB47T.</title>
        <authorList>
            <person name="Elkins J.G."/>
            <person name="Lochner A."/>
            <person name="Hamilton-Brehm S.D."/>
            <person name="Davenport K.W."/>
            <person name="Podar M."/>
            <person name="Brown S.D."/>
            <person name="Land M.L."/>
            <person name="Hauser L.J."/>
            <person name="Klingeman D.M."/>
            <person name="Raman B."/>
            <person name="Goodwin L.A."/>
            <person name="Tapia R."/>
            <person name="Meincke L.J."/>
            <person name="Detter J.C."/>
            <person name="Bruce D.C."/>
            <person name="Han C.S."/>
            <person name="Palumbo A.V."/>
            <person name="Cottingham R.W."/>
            <person name="Keller M."/>
            <person name="Graham D.E."/>
        </authorList>
    </citation>
    <scope>NUCLEOTIDE SEQUENCE [LARGE SCALE GENOMIC DNA]</scope>
    <source>
        <strain evidence="9">ATCC BAA-2073 / strain OB47</strain>
    </source>
</reference>
<dbReference type="PROSITE" id="PS50111">
    <property type="entry name" value="CHEMOTAXIS_TRANSDUC_2"/>
    <property type="match status" value="1"/>
</dbReference>
<dbReference type="Pfam" id="PF00015">
    <property type="entry name" value="MCPsignal"/>
    <property type="match status" value="1"/>
</dbReference>
<dbReference type="GO" id="GO:0007165">
    <property type="term" value="P:signal transduction"/>
    <property type="evidence" value="ECO:0007669"/>
    <property type="project" value="UniProtKB-KW"/>
</dbReference>
<evidence type="ECO:0000256" key="3">
    <source>
        <dbReference type="PROSITE-ProRule" id="PRU00284"/>
    </source>
</evidence>
<dbReference type="Gene3D" id="3.30.450.20">
    <property type="entry name" value="PAS domain"/>
    <property type="match status" value="1"/>
</dbReference>
<dbReference type="STRING" id="608506.COB47_2310"/>
<evidence type="ECO:0000259" key="6">
    <source>
        <dbReference type="PROSITE" id="PS50111"/>
    </source>
</evidence>
<dbReference type="Gene3D" id="6.10.340.10">
    <property type="match status" value="1"/>
</dbReference>
<name>D9THS1_CALOO</name>
<evidence type="ECO:0000256" key="4">
    <source>
        <dbReference type="SAM" id="Coils"/>
    </source>
</evidence>